<keyword evidence="3" id="KW-0813">Transport</keyword>
<protein>
    <submittedName>
        <fullName evidence="6">Substrate-binding family protein</fullName>
    </submittedName>
</protein>
<evidence type="ECO:0000256" key="4">
    <source>
        <dbReference type="ARBA" id="ARBA00022729"/>
    </source>
</evidence>
<dbReference type="PROSITE" id="PS50983">
    <property type="entry name" value="FE_B12_PBP"/>
    <property type="match status" value="1"/>
</dbReference>
<evidence type="ECO:0000256" key="3">
    <source>
        <dbReference type="ARBA" id="ARBA00022448"/>
    </source>
</evidence>
<sequence length="234" mass="25411">MRDKPLPTVGATELNLEKIVSLKPDLILGINSYIDETGYRDLSSIAPTVAEPAGVLPGATTSEEQTRITGKALGREDRAQELVAQTRQLFDDAIREHPEFAGKSARFLLGLSRTGDLRISPGVDDYRSRWLTELGFQVPARSEQISFELIDRLEADVLVAEGVDPDSFASPLVQQMPAVREGRFLNMGGFDQDFAGAWGFNSPPSIPFLLETAVPRLAAALDGDPATTPEPFGN</sequence>
<dbReference type="STRING" id="1210090.GCA_001613185_04505"/>
<organism evidence="6 7">
    <name type="scientific">Nocardia puris</name>
    <dbReference type="NCBI Taxonomy" id="208602"/>
    <lineage>
        <taxon>Bacteria</taxon>
        <taxon>Bacillati</taxon>
        <taxon>Actinomycetota</taxon>
        <taxon>Actinomycetes</taxon>
        <taxon>Mycobacteriales</taxon>
        <taxon>Nocardiaceae</taxon>
        <taxon>Nocardia</taxon>
    </lineage>
</organism>
<proteinExistence type="inferred from homology"/>
<reference evidence="6 7" key="1">
    <citation type="submission" date="2018-06" db="EMBL/GenBank/DDBJ databases">
        <title>Genomic Encyclopedia of Type Strains, Phase IV (KMG-IV): sequencing the most valuable type-strain genomes for metagenomic binning, comparative biology and taxonomic classification.</title>
        <authorList>
            <person name="Goeker M."/>
        </authorList>
    </citation>
    <scope>NUCLEOTIDE SEQUENCE [LARGE SCALE GENOMIC DNA]</scope>
    <source>
        <strain evidence="6 7">DSM 44599</strain>
    </source>
</reference>
<comment type="caution">
    <text evidence="6">The sequence shown here is derived from an EMBL/GenBank/DDBJ whole genome shotgun (WGS) entry which is preliminary data.</text>
</comment>
<dbReference type="GO" id="GO:1901678">
    <property type="term" value="P:iron coordination entity transport"/>
    <property type="evidence" value="ECO:0007669"/>
    <property type="project" value="UniProtKB-ARBA"/>
</dbReference>
<keyword evidence="4" id="KW-0732">Signal</keyword>
<gene>
    <name evidence="6" type="ORF">DFR74_102857</name>
</gene>
<evidence type="ECO:0000313" key="7">
    <source>
        <dbReference type="Proteomes" id="UP000252586"/>
    </source>
</evidence>
<evidence type="ECO:0000313" key="6">
    <source>
        <dbReference type="EMBL" id="RBO94434.1"/>
    </source>
</evidence>
<dbReference type="OrthoDB" id="1846031at2"/>
<feature type="domain" description="Fe/B12 periplasmic-binding" evidence="5">
    <location>
        <begin position="1"/>
        <end position="221"/>
    </location>
</feature>
<dbReference type="PANTHER" id="PTHR30532:SF24">
    <property type="entry name" value="FERRIC ENTEROBACTIN-BINDING PERIPLASMIC PROTEIN FEPB"/>
    <property type="match status" value="1"/>
</dbReference>
<name>A0A366DYU3_9NOCA</name>
<dbReference type="InterPro" id="IPR002491">
    <property type="entry name" value="ABC_transptr_periplasmic_BD"/>
</dbReference>
<keyword evidence="7" id="KW-1185">Reference proteome</keyword>
<dbReference type="EMBL" id="QNRE01000002">
    <property type="protein sequence ID" value="RBO94434.1"/>
    <property type="molecule type" value="Genomic_DNA"/>
</dbReference>
<dbReference type="Pfam" id="PF01497">
    <property type="entry name" value="Peripla_BP_2"/>
    <property type="match status" value="1"/>
</dbReference>
<evidence type="ECO:0000259" key="5">
    <source>
        <dbReference type="PROSITE" id="PS50983"/>
    </source>
</evidence>
<evidence type="ECO:0000256" key="2">
    <source>
        <dbReference type="ARBA" id="ARBA00008814"/>
    </source>
</evidence>
<accession>A0A366DYU3</accession>
<dbReference type="Proteomes" id="UP000252586">
    <property type="component" value="Unassembled WGS sequence"/>
</dbReference>
<evidence type="ECO:0000256" key="1">
    <source>
        <dbReference type="ARBA" id="ARBA00004196"/>
    </source>
</evidence>
<dbReference type="AlphaFoldDB" id="A0A366DYU3"/>
<dbReference type="Gene3D" id="3.40.50.1980">
    <property type="entry name" value="Nitrogenase molybdenum iron protein domain"/>
    <property type="match status" value="2"/>
</dbReference>
<dbReference type="InterPro" id="IPR051313">
    <property type="entry name" value="Bact_iron-sidero_bind"/>
</dbReference>
<dbReference type="GO" id="GO:0030288">
    <property type="term" value="C:outer membrane-bounded periplasmic space"/>
    <property type="evidence" value="ECO:0007669"/>
    <property type="project" value="TreeGrafter"/>
</dbReference>
<comment type="subcellular location">
    <subcellularLocation>
        <location evidence="1">Cell envelope</location>
    </subcellularLocation>
</comment>
<dbReference type="PANTHER" id="PTHR30532">
    <property type="entry name" value="IRON III DICITRATE-BINDING PERIPLASMIC PROTEIN"/>
    <property type="match status" value="1"/>
</dbReference>
<dbReference type="RefSeq" id="WP_084537885.1">
    <property type="nucleotide sequence ID" value="NZ_QNRE01000002.1"/>
</dbReference>
<dbReference type="SUPFAM" id="SSF53807">
    <property type="entry name" value="Helical backbone' metal receptor"/>
    <property type="match status" value="1"/>
</dbReference>
<comment type="similarity">
    <text evidence="2">Belongs to the bacterial solute-binding protein 8 family.</text>
</comment>